<keyword evidence="7" id="KW-1185">Reference proteome</keyword>
<keyword evidence="2 5" id="KW-0812">Transmembrane</keyword>
<organism evidence="7 8">
    <name type="scientific">Toxocara canis</name>
    <name type="common">Canine roundworm</name>
    <dbReference type="NCBI Taxonomy" id="6265"/>
    <lineage>
        <taxon>Eukaryota</taxon>
        <taxon>Metazoa</taxon>
        <taxon>Ecdysozoa</taxon>
        <taxon>Nematoda</taxon>
        <taxon>Chromadorea</taxon>
        <taxon>Rhabditida</taxon>
        <taxon>Spirurina</taxon>
        <taxon>Ascaridomorpha</taxon>
        <taxon>Ascaridoidea</taxon>
        <taxon>Toxocaridae</taxon>
        <taxon>Toxocara</taxon>
    </lineage>
</organism>
<evidence type="ECO:0000256" key="2">
    <source>
        <dbReference type="ARBA" id="ARBA00022692"/>
    </source>
</evidence>
<gene>
    <name evidence="6" type="ORF">TCNE_LOCUS17880</name>
</gene>
<keyword evidence="4 5" id="KW-0472">Membrane</keyword>
<dbReference type="InterPro" id="IPR019408">
    <property type="entry name" value="7TM_GPCR_serpentine_rcpt_Srab"/>
</dbReference>
<reference evidence="8" key="1">
    <citation type="submission" date="2016-06" db="UniProtKB">
        <authorList>
            <consortium name="WormBaseParasite"/>
        </authorList>
    </citation>
    <scope>IDENTIFICATION</scope>
</reference>
<keyword evidence="3 5" id="KW-1133">Transmembrane helix</keyword>
<evidence type="ECO:0000256" key="3">
    <source>
        <dbReference type="ARBA" id="ARBA00022989"/>
    </source>
</evidence>
<dbReference type="InterPro" id="IPR053286">
    <property type="entry name" value="Nematode_rcpt-like_srab"/>
</dbReference>
<dbReference type="GO" id="GO:0016020">
    <property type="term" value="C:membrane"/>
    <property type="evidence" value="ECO:0007669"/>
    <property type="project" value="UniProtKB-SubCell"/>
</dbReference>
<name>A0A183VAV9_TOXCA</name>
<feature type="transmembrane region" description="Helical" evidence="5">
    <location>
        <begin position="115"/>
        <end position="133"/>
    </location>
</feature>
<evidence type="ECO:0000256" key="5">
    <source>
        <dbReference type="SAM" id="Phobius"/>
    </source>
</evidence>
<dbReference type="EMBL" id="UYWY01024898">
    <property type="protein sequence ID" value="VDM49201.1"/>
    <property type="molecule type" value="Genomic_DNA"/>
</dbReference>
<feature type="transmembrane region" description="Helical" evidence="5">
    <location>
        <begin position="82"/>
        <end position="103"/>
    </location>
</feature>
<evidence type="ECO:0000313" key="6">
    <source>
        <dbReference type="EMBL" id="VDM49201.1"/>
    </source>
</evidence>
<accession>A0A183VAV9</accession>
<comment type="subcellular location">
    <subcellularLocation>
        <location evidence="1">Membrane</location>
        <topology evidence="1">Multi-pass membrane protein</topology>
    </subcellularLocation>
</comment>
<proteinExistence type="predicted"/>
<reference evidence="6 7" key="2">
    <citation type="submission" date="2018-11" db="EMBL/GenBank/DDBJ databases">
        <authorList>
            <consortium name="Pathogen Informatics"/>
        </authorList>
    </citation>
    <scope>NUCLEOTIDE SEQUENCE [LARGE SCALE GENOMIC DNA]</scope>
</reference>
<evidence type="ECO:0000313" key="7">
    <source>
        <dbReference type="Proteomes" id="UP000050794"/>
    </source>
</evidence>
<feature type="transmembrane region" description="Helical" evidence="5">
    <location>
        <begin position="25"/>
        <end position="51"/>
    </location>
</feature>
<dbReference type="PANTHER" id="PTHR46561">
    <property type="entry name" value="SERPENTINE RECEPTOR, CLASS AB (CLASS A-LIKE)-RELATED"/>
    <property type="match status" value="1"/>
</dbReference>
<feature type="transmembrane region" description="Helical" evidence="5">
    <location>
        <begin position="208"/>
        <end position="230"/>
    </location>
</feature>
<evidence type="ECO:0000256" key="1">
    <source>
        <dbReference type="ARBA" id="ARBA00004141"/>
    </source>
</evidence>
<dbReference type="AlphaFoldDB" id="A0A183VAV9"/>
<protein>
    <submittedName>
        <fullName evidence="8">G protein-coupled receptor</fullName>
    </submittedName>
</protein>
<dbReference type="Pfam" id="PF10292">
    <property type="entry name" value="7TM_GPCR_Srab"/>
    <property type="match status" value="1"/>
</dbReference>
<evidence type="ECO:0000313" key="8">
    <source>
        <dbReference type="WBParaSite" id="TCNE_0001788001-mRNA-1"/>
    </source>
</evidence>
<dbReference type="Proteomes" id="UP000050794">
    <property type="component" value="Unassembled WGS sequence"/>
</dbReference>
<feature type="transmembrane region" description="Helical" evidence="5">
    <location>
        <begin position="58"/>
        <end position="76"/>
    </location>
</feature>
<dbReference type="WBParaSite" id="TCNE_0001788001-mRNA-1">
    <property type="protein sequence ID" value="TCNE_0001788001-mRNA-1"/>
    <property type="gene ID" value="TCNE_0001788001"/>
</dbReference>
<feature type="transmembrane region" description="Helical" evidence="5">
    <location>
        <begin position="153"/>
        <end position="176"/>
    </location>
</feature>
<sequence>MNESVPNLLWDSAKRLYFGSPLMKVIFICELASSIVAAVFATVVATAILLTQVLHFNIRLLLACTCTAMAISNVGLKKLYNAGGTAVVMSTVFLVIERLVATYFYKTYESRGHKWMGVVLSSMTFVYSCFFLPDDGTAVYHYCDVGIYDAGFAKVADIVLLSMQVFAVLIFTGVWYHNYRLTCALDGEHFGTLSTRYQLKQNMSTTKLLSPLVAISAFLMVSYSVAYAIFLPSVDLSSHITKDVLNSINVYAPIAEFLVRPYCVDNVLAQSDSHNIKGVKMYAYA</sequence>
<dbReference type="PANTHER" id="PTHR46561:SF11">
    <property type="entry name" value="SERPENTINE RECEPTOR CLASS ALPHA_BETA-14"/>
    <property type="match status" value="1"/>
</dbReference>
<evidence type="ECO:0000256" key="4">
    <source>
        <dbReference type="ARBA" id="ARBA00023136"/>
    </source>
</evidence>